<evidence type="ECO:0000313" key="2">
    <source>
        <dbReference type="Proteomes" id="UP000265618"/>
    </source>
</evidence>
<reference evidence="1 2" key="1">
    <citation type="journal article" date="2018" name="PLoS ONE">
        <title>The draft genome of Kipferlia bialata reveals reductive genome evolution in fornicate parasites.</title>
        <authorList>
            <person name="Tanifuji G."/>
            <person name="Takabayashi S."/>
            <person name="Kume K."/>
            <person name="Takagi M."/>
            <person name="Nakayama T."/>
            <person name="Kamikawa R."/>
            <person name="Inagaki Y."/>
            <person name="Hashimoto T."/>
        </authorList>
    </citation>
    <scope>NUCLEOTIDE SEQUENCE [LARGE SCALE GENOMIC DNA]</scope>
    <source>
        <strain evidence="1">NY0173</strain>
    </source>
</reference>
<comment type="caution">
    <text evidence="1">The sequence shown here is derived from an EMBL/GenBank/DDBJ whole genome shotgun (WGS) entry which is preliminary data.</text>
</comment>
<sequence length="393" mass="44565">MPSTAQPPLLRVEDVTGQQSTVLSVFKGRGHIPPERQEGEETARVCAVSHNCFFSYTGRGASLHSQCPPDYLPGPGVYHRPHECSRFPIRDIGDQHIMCAGTVRGRLYVLCGEPIIFQRSFHPSVWIYTIDADTWTQYEGPVPLVCCTWAEIIGPEPAFAAARVHLVPVGEDSAYLVEWSNECIRVCQFISEGVIMHSATGARDALVKWDYLELYKKGVSGGEDNTNLVSWFSTDEDLHLMFHSPSYPSQIRHICYSKGVWRDVPRVLTLPKMVWFRHSFQVGRTVYIIGHESEREEDCLTGIAGYDTVSGEWTDYIQTAFSCYAGVQVSPELHMLCLHSYYKEDVSRWYHCEIDVDQIHSKGGMLCSEDWGHTEERRRERKSDGDVSNFAES</sequence>
<organism evidence="1 2">
    <name type="scientific">Kipferlia bialata</name>
    <dbReference type="NCBI Taxonomy" id="797122"/>
    <lineage>
        <taxon>Eukaryota</taxon>
        <taxon>Metamonada</taxon>
        <taxon>Carpediemonas-like organisms</taxon>
        <taxon>Kipferlia</taxon>
    </lineage>
</organism>
<dbReference type="SUPFAM" id="SSF117281">
    <property type="entry name" value="Kelch motif"/>
    <property type="match status" value="1"/>
</dbReference>
<accession>A0A9K3D1S8</accession>
<gene>
    <name evidence="1" type="ORF">KIPB_009484</name>
</gene>
<dbReference type="EMBL" id="BDIP01003234">
    <property type="protein sequence ID" value="GIQ87444.1"/>
    <property type="molecule type" value="Genomic_DNA"/>
</dbReference>
<name>A0A9K3D1S8_9EUKA</name>
<protein>
    <submittedName>
        <fullName evidence="1">Uncharacterized protein</fullName>
    </submittedName>
</protein>
<dbReference type="Gene3D" id="2.120.10.80">
    <property type="entry name" value="Kelch-type beta propeller"/>
    <property type="match status" value="1"/>
</dbReference>
<proteinExistence type="predicted"/>
<dbReference type="InterPro" id="IPR015915">
    <property type="entry name" value="Kelch-typ_b-propeller"/>
</dbReference>
<keyword evidence="2" id="KW-1185">Reference proteome</keyword>
<dbReference type="AlphaFoldDB" id="A0A9K3D1S8"/>
<dbReference type="Proteomes" id="UP000265618">
    <property type="component" value="Unassembled WGS sequence"/>
</dbReference>
<evidence type="ECO:0000313" key="1">
    <source>
        <dbReference type="EMBL" id="GIQ87444.1"/>
    </source>
</evidence>